<evidence type="ECO:0000313" key="3">
    <source>
        <dbReference type="Proteomes" id="UP000007799"/>
    </source>
</evidence>
<dbReference type="InParanoid" id="F2U5Y2"/>
<dbReference type="RefSeq" id="XP_004995287.1">
    <property type="nucleotide sequence ID" value="XM_004995230.1"/>
</dbReference>
<dbReference type="GeneID" id="16075868"/>
<dbReference type="EMBL" id="GL832962">
    <property type="protein sequence ID" value="EGD82923.1"/>
    <property type="molecule type" value="Genomic_DNA"/>
</dbReference>
<feature type="compositionally biased region" description="Polar residues" evidence="1">
    <location>
        <begin position="7"/>
        <end position="19"/>
    </location>
</feature>
<feature type="region of interest" description="Disordered" evidence="1">
    <location>
        <begin position="283"/>
        <end position="310"/>
    </location>
</feature>
<proteinExistence type="predicted"/>
<gene>
    <name evidence="2" type="ORF">PTSG_03556</name>
</gene>
<feature type="compositionally biased region" description="Basic residues" evidence="1">
    <location>
        <begin position="283"/>
        <end position="301"/>
    </location>
</feature>
<dbReference type="Proteomes" id="UP000007799">
    <property type="component" value="Unassembled WGS sequence"/>
</dbReference>
<sequence>MPVSAVPVTTAQSNAGSQLASKAMTKQAASASAAVRKKSSSKRSTHEAIDLEAASILFSLSRTASTTSPTSPEVKTEASDVSHPLPWAHQYIQWHQPWWHHSTSQDAGSAIARIALPLCLQFDNSGAASMVGSDDDDGASQQRSSRVNRLLTEFSACMWDFFERNDLTSGTGLALLNRDEVVQRLIVPATVVLQLQAARQHQARQRVPSSSGTAHQPKQEDSAHSCGTQAVDHIDDDGVNADTQAKQLQYFQENQLYAMSRSQFRTFLRQFDGGVQEELKKMRRRAGHRMAKRRQRARQRRKESNSEARQQAAVLRGHLKAVIKHLETVLVASLVASDA</sequence>
<name>F2U5Y2_SALR5</name>
<evidence type="ECO:0000313" key="2">
    <source>
        <dbReference type="EMBL" id="EGD82923.1"/>
    </source>
</evidence>
<evidence type="ECO:0000256" key="1">
    <source>
        <dbReference type="SAM" id="MobiDB-lite"/>
    </source>
</evidence>
<reference evidence="2" key="1">
    <citation type="submission" date="2009-08" db="EMBL/GenBank/DDBJ databases">
        <title>Annotation of Salpingoeca rosetta.</title>
        <authorList>
            <consortium name="The Broad Institute Genome Sequencing Platform"/>
            <person name="Russ C."/>
            <person name="Cuomo C."/>
            <person name="Burger G."/>
            <person name="Gray M.W."/>
            <person name="Holland P.W.H."/>
            <person name="King N."/>
            <person name="Lang F.B.F."/>
            <person name="Roger A.J."/>
            <person name="Ruiz-Trillo I."/>
            <person name="Young S.K."/>
            <person name="Zeng Q."/>
            <person name="Gargeya S."/>
            <person name="Alvarado L."/>
            <person name="Berlin A."/>
            <person name="Chapman S.B."/>
            <person name="Chen Z."/>
            <person name="Freedman E."/>
            <person name="Gellesch M."/>
            <person name="Goldberg J."/>
            <person name="Griggs A."/>
            <person name="Gujja S."/>
            <person name="Heilman E."/>
            <person name="Heiman D."/>
            <person name="Howarth C."/>
            <person name="Mehta T."/>
            <person name="Neiman D."/>
            <person name="Pearson M."/>
            <person name="Roberts A."/>
            <person name="Saif S."/>
            <person name="Shea T."/>
            <person name="Shenoy N."/>
            <person name="Sisk P."/>
            <person name="Stolte C."/>
            <person name="Sykes S."/>
            <person name="White J."/>
            <person name="Yandava C."/>
            <person name="Haas B."/>
            <person name="Nusbaum C."/>
            <person name="Birren B."/>
        </authorList>
    </citation>
    <scope>NUCLEOTIDE SEQUENCE [LARGE SCALE GENOMIC DNA]</scope>
    <source>
        <strain evidence="2">ATCC 50818</strain>
    </source>
</reference>
<keyword evidence="3" id="KW-1185">Reference proteome</keyword>
<organism evidence="3">
    <name type="scientific">Salpingoeca rosetta (strain ATCC 50818 / BSB-021)</name>
    <dbReference type="NCBI Taxonomy" id="946362"/>
    <lineage>
        <taxon>Eukaryota</taxon>
        <taxon>Choanoflagellata</taxon>
        <taxon>Craspedida</taxon>
        <taxon>Salpingoecidae</taxon>
        <taxon>Salpingoeca</taxon>
    </lineage>
</organism>
<dbReference type="KEGG" id="sre:PTSG_03556"/>
<dbReference type="AlphaFoldDB" id="F2U5Y2"/>
<feature type="region of interest" description="Disordered" evidence="1">
    <location>
        <begin position="202"/>
        <end position="235"/>
    </location>
</feature>
<protein>
    <submittedName>
        <fullName evidence="2">Uncharacterized protein</fullName>
    </submittedName>
</protein>
<accession>F2U5Y2</accession>
<feature type="region of interest" description="Disordered" evidence="1">
    <location>
        <begin position="1"/>
        <end position="23"/>
    </location>
</feature>